<keyword evidence="7 9" id="KW-0139">CF(1)</keyword>
<evidence type="ECO:0000313" key="11">
    <source>
        <dbReference type="EMBL" id="ERK39205.1"/>
    </source>
</evidence>
<dbReference type="PANTHER" id="PTHR13822:SF10">
    <property type="entry name" value="ATP SYNTHASE EPSILON CHAIN, CHLOROPLASTIC"/>
    <property type="match status" value="1"/>
</dbReference>
<evidence type="ECO:0000256" key="3">
    <source>
        <dbReference type="ARBA" id="ARBA00005712"/>
    </source>
</evidence>
<feature type="domain" description="ATP synthase F1 complex delta/epsilon subunit N-terminal" evidence="10">
    <location>
        <begin position="2"/>
        <end position="79"/>
    </location>
</feature>
<accession>U2NMA7</accession>
<dbReference type="InterPro" id="IPR036771">
    <property type="entry name" value="ATPsynth_dsu/esu_N"/>
</dbReference>
<name>U2NMA7_9BACT</name>
<dbReference type="NCBIfam" id="TIGR01216">
    <property type="entry name" value="ATP_synt_epsi"/>
    <property type="match status" value="1"/>
</dbReference>
<organism evidence="11 12">
    <name type="scientific">Segatella baroniae F0067</name>
    <dbReference type="NCBI Taxonomy" id="1115809"/>
    <lineage>
        <taxon>Bacteria</taxon>
        <taxon>Pseudomonadati</taxon>
        <taxon>Bacteroidota</taxon>
        <taxon>Bacteroidia</taxon>
        <taxon>Bacteroidales</taxon>
        <taxon>Prevotellaceae</taxon>
        <taxon>Segatella</taxon>
    </lineage>
</organism>
<dbReference type="Gene3D" id="2.60.15.10">
    <property type="entry name" value="F0F1 ATP synthase delta/epsilon subunit, N-terminal"/>
    <property type="match status" value="1"/>
</dbReference>
<evidence type="ECO:0000313" key="12">
    <source>
        <dbReference type="Proteomes" id="UP000016648"/>
    </source>
</evidence>
<evidence type="ECO:0000256" key="4">
    <source>
        <dbReference type="ARBA" id="ARBA00022448"/>
    </source>
</evidence>
<comment type="subcellular location">
    <subcellularLocation>
        <location evidence="2">Endomembrane system</location>
        <topology evidence="2">Peripheral membrane protein</topology>
    </subcellularLocation>
</comment>
<evidence type="ECO:0000256" key="5">
    <source>
        <dbReference type="ARBA" id="ARBA00023065"/>
    </source>
</evidence>
<reference evidence="11 12" key="1">
    <citation type="submission" date="2013-08" db="EMBL/GenBank/DDBJ databases">
        <authorList>
            <person name="Durkin A.S."/>
            <person name="Haft D.R."/>
            <person name="McCorrison J."/>
            <person name="Torralba M."/>
            <person name="Gillis M."/>
            <person name="Haft D.H."/>
            <person name="Methe B."/>
            <person name="Sutton G."/>
            <person name="Nelson K.E."/>
        </authorList>
    </citation>
    <scope>NUCLEOTIDE SEQUENCE [LARGE SCALE GENOMIC DNA]</scope>
    <source>
        <strain evidence="11 12">F0067</strain>
    </source>
</reference>
<protein>
    <submittedName>
        <fullName evidence="11">ATP synthase, delta/epsilon subunit, beta-sandwich domain protein</fullName>
    </submittedName>
</protein>
<evidence type="ECO:0000256" key="1">
    <source>
        <dbReference type="ARBA" id="ARBA00003543"/>
    </source>
</evidence>
<evidence type="ECO:0000256" key="9">
    <source>
        <dbReference type="RuleBase" id="RU003656"/>
    </source>
</evidence>
<comment type="similarity">
    <text evidence="3 9">Belongs to the ATPase epsilon chain family.</text>
</comment>
<dbReference type="PATRIC" id="fig|1115809.3.peg.1440"/>
<dbReference type="RefSeq" id="WP_021589749.1">
    <property type="nucleotide sequence ID" value="NZ_AWEY01000026.1"/>
</dbReference>
<evidence type="ECO:0000256" key="2">
    <source>
        <dbReference type="ARBA" id="ARBA00004184"/>
    </source>
</evidence>
<comment type="subunit">
    <text evidence="9">F-type ATPases have 2 components, CF(1) - the catalytic core - and CF(0) - the membrane proton channel. CF(1) has five subunits: alpha(3), beta(3), gamma(1), delta(1), epsilon(1). CF(0) has three main subunits: a, b and c.</text>
</comment>
<keyword evidence="5 9" id="KW-0406">Ion transport</keyword>
<dbReference type="AlphaFoldDB" id="U2NMA7"/>
<gene>
    <name evidence="11" type="ORF">HMPREF9135_1948</name>
</gene>
<proteinExistence type="inferred from homology"/>
<comment type="caution">
    <text evidence="11">The sequence shown here is derived from an EMBL/GenBank/DDBJ whole genome shotgun (WGS) entry which is preliminary data.</text>
</comment>
<dbReference type="GO" id="GO:0045259">
    <property type="term" value="C:proton-transporting ATP synthase complex"/>
    <property type="evidence" value="ECO:0007669"/>
    <property type="project" value="UniProtKB-KW"/>
</dbReference>
<dbReference type="InterPro" id="IPR020546">
    <property type="entry name" value="ATP_synth_F1_dsu/esu_N"/>
</dbReference>
<comment type="function">
    <text evidence="1">Produces ATP from ADP in the presence of a proton gradient across the membrane.</text>
</comment>
<evidence type="ECO:0000256" key="7">
    <source>
        <dbReference type="ARBA" id="ARBA00023196"/>
    </source>
</evidence>
<evidence type="ECO:0000259" key="10">
    <source>
        <dbReference type="Pfam" id="PF02823"/>
    </source>
</evidence>
<keyword evidence="12" id="KW-1185">Reference proteome</keyword>
<dbReference type="Proteomes" id="UP000016648">
    <property type="component" value="Unassembled WGS sequence"/>
</dbReference>
<evidence type="ECO:0000256" key="6">
    <source>
        <dbReference type="ARBA" id="ARBA00023136"/>
    </source>
</evidence>
<dbReference type="GO" id="GO:0046933">
    <property type="term" value="F:proton-transporting ATP synthase activity, rotational mechanism"/>
    <property type="evidence" value="ECO:0007669"/>
    <property type="project" value="InterPro"/>
</dbReference>
<dbReference type="EMBL" id="AWEY01000026">
    <property type="protein sequence ID" value="ERK39205.1"/>
    <property type="molecule type" value="Genomic_DNA"/>
</dbReference>
<dbReference type="SUPFAM" id="SSF51344">
    <property type="entry name" value="Epsilon subunit of F1F0-ATP synthase N-terminal domain"/>
    <property type="match status" value="1"/>
</dbReference>
<keyword evidence="4 9" id="KW-0813">Transport</keyword>
<dbReference type="Pfam" id="PF02823">
    <property type="entry name" value="ATP-synt_DE_N"/>
    <property type="match status" value="1"/>
</dbReference>
<evidence type="ECO:0000256" key="8">
    <source>
        <dbReference type="ARBA" id="ARBA00023310"/>
    </source>
</evidence>
<dbReference type="PANTHER" id="PTHR13822">
    <property type="entry name" value="ATP SYNTHASE DELTA/EPSILON CHAIN"/>
    <property type="match status" value="1"/>
</dbReference>
<keyword evidence="6" id="KW-0472">Membrane</keyword>
<dbReference type="InterPro" id="IPR001469">
    <property type="entry name" value="ATP_synth_F1_dsu/esu"/>
</dbReference>
<dbReference type="GO" id="GO:0012505">
    <property type="term" value="C:endomembrane system"/>
    <property type="evidence" value="ECO:0007669"/>
    <property type="project" value="UniProtKB-SubCell"/>
</dbReference>
<sequence length="80" mass="8674">MMQLKIVSPEKILFVGEVRSVVVPGSIGMFEILENHAPIISSLEKGVVTYKSAGAEATSLEIQGGFVEVQKNEVRLCVEL</sequence>
<dbReference type="CDD" id="cd12152">
    <property type="entry name" value="F1-ATPase_delta"/>
    <property type="match status" value="1"/>
</dbReference>
<keyword evidence="8 9" id="KW-0066">ATP synthesis</keyword>